<evidence type="ECO:0000313" key="1">
    <source>
        <dbReference type="EMBL" id="AKQ02356.1"/>
    </source>
</evidence>
<dbReference type="EMBL" id="KT006999">
    <property type="protein sequence ID" value="AKQ02356.1"/>
    <property type="molecule type" value="Genomic_DNA"/>
</dbReference>
<proteinExistence type="predicted"/>
<organism evidence="1">
    <name type="scientific">uncultured Microgenomates bacterium Rifle_16ft_4_minimus_37633</name>
    <dbReference type="NCBI Taxonomy" id="1665114"/>
    <lineage>
        <taxon>Bacteria</taxon>
        <taxon>Candidatus Microgenomatota</taxon>
        <taxon>environmental samples</taxon>
    </lineage>
</organism>
<accession>A0A0H4T3S5</accession>
<sequence length="120" mass="14191">MVRFDPEKVGKFEVSSWKAHNEKNHKLLLTFLIQEHLELFGLSEGEARESLEPLIEATKYHDIREWGRATNSASEYYRKIKDATGMNFDNTKAAKLEVGWWKLHDELEKNLTNLNWQMRL</sequence>
<dbReference type="AlphaFoldDB" id="A0A0H4T3S5"/>
<protein>
    <submittedName>
        <fullName evidence="1">Uncharacterized protein</fullName>
    </submittedName>
</protein>
<reference evidence="1" key="1">
    <citation type="journal article" date="2015" name="ISME J.">
        <title>Aquifer environment selects for microbial species cohorts in sediment and groundwater.</title>
        <authorList>
            <person name="Hug L.A."/>
            <person name="Thomas B.C."/>
            <person name="Brown C.T."/>
            <person name="Frischkorn K.R."/>
            <person name="Williams K.H."/>
            <person name="Tringe S.G."/>
            <person name="Banfield J.F."/>
        </authorList>
    </citation>
    <scope>NUCLEOTIDE SEQUENCE</scope>
</reference>
<name>A0A0H4T3S5_9BACT</name>